<dbReference type="EMBL" id="ML994460">
    <property type="protein sequence ID" value="KAF2196163.1"/>
    <property type="molecule type" value="Genomic_DNA"/>
</dbReference>
<dbReference type="Proteomes" id="UP000799536">
    <property type="component" value="Unassembled WGS sequence"/>
</dbReference>
<protein>
    <submittedName>
        <fullName evidence="2">Uncharacterized protein</fullName>
    </submittedName>
</protein>
<feature type="compositionally biased region" description="Basic and acidic residues" evidence="1">
    <location>
        <begin position="462"/>
        <end position="473"/>
    </location>
</feature>
<dbReference type="OrthoDB" id="5374569at2759"/>
<gene>
    <name evidence="2" type="ORF">GQ43DRAFT_273684</name>
</gene>
<feature type="region of interest" description="Disordered" evidence="1">
    <location>
        <begin position="363"/>
        <end position="411"/>
    </location>
</feature>
<keyword evidence="3" id="KW-1185">Reference proteome</keyword>
<feature type="compositionally biased region" description="Low complexity" evidence="1">
    <location>
        <begin position="16"/>
        <end position="29"/>
    </location>
</feature>
<proteinExistence type="predicted"/>
<evidence type="ECO:0000256" key="1">
    <source>
        <dbReference type="SAM" id="MobiDB-lite"/>
    </source>
</evidence>
<feature type="compositionally biased region" description="Polar residues" evidence="1">
    <location>
        <begin position="366"/>
        <end position="377"/>
    </location>
</feature>
<accession>A0A9P4MQN5</accession>
<comment type="caution">
    <text evidence="2">The sequence shown here is derived from an EMBL/GenBank/DDBJ whole genome shotgun (WGS) entry which is preliminary data.</text>
</comment>
<name>A0A9P4MQN5_9PLEO</name>
<organism evidence="2 3">
    <name type="scientific">Delitschia confertaspora ATCC 74209</name>
    <dbReference type="NCBI Taxonomy" id="1513339"/>
    <lineage>
        <taxon>Eukaryota</taxon>
        <taxon>Fungi</taxon>
        <taxon>Dikarya</taxon>
        <taxon>Ascomycota</taxon>
        <taxon>Pezizomycotina</taxon>
        <taxon>Dothideomycetes</taxon>
        <taxon>Pleosporomycetidae</taxon>
        <taxon>Pleosporales</taxon>
        <taxon>Delitschiaceae</taxon>
        <taxon>Delitschia</taxon>
    </lineage>
</organism>
<evidence type="ECO:0000313" key="3">
    <source>
        <dbReference type="Proteomes" id="UP000799536"/>
    </source>
</evidence>
<sequence length="487" mass="53623">MPPRVFPWEKNKKTTTKAQAKSTTNSTATSKRKWSPAFSDDDLPTSPPLASVGASKQTAGSGKKRHLGLSSSPVPELDLTGDPPITYPMRTAPSKHELRDDQWMMVEDELLATAKLYTRHLHLKEYKRIQQELRNKSNKKIFRPVVGDAKASAELKLRMRADAQRKKQKKHPRTIREISDNEEEQTITLDPPIGPMCKSQIKQLSPRALIKMTSHPLVIGRPTKITTTIEVTDEEYDSEDLDAPVRAASKRVTESAALQTAQSKVEELLRNTTHPLVAGPRRAATEKPKPAIASAFAIEGKNALEGNNAPPWPHPGATTADYELEPVVLKPTISKARKPESAKSRAARLASRSKFTGFDDYIPRQKASSEMPASTNPRETETETDQAVSPPLAPFRIYDDGKGKSTVPPTATTVAGKSRFIRSKPKSAFKGFDASSSSDEAASITFRPSKAAALIAKRKAQREKEAAEEEKNKPQKLTGDELPTFLV</sequence>
<feature type="region of interest" description="Disordered" evidence="1">
    <location>
        <begin position="1"/>
        <end position="83"/>
    </location>
</feature>
<reference evidence="2" key="1">
    <citation type="journal article" date="2020" name="Stud. Mycol.">
        <title>101 Dothideomycetes genomes: a test case for predicting lifestyles and emergence of pathogens.</title>
        <authorList>
            <person name="Haridas S."/>
            <person name="Albert R."/>
            <person name="Binder M."/>
            <person name="Bloem J."/>
            <person name="Labutti K."/>
            <person name="Salamov A."/>
            <person name="Andreopoulos B."/>
            <person name="Baker S."/>
            <person name="Barry K."/>
            <person name="Bills G."/>
            <person name="Bluhm B."/>
            <person name="Cannon C."/>
            <person name="Castanera R."/>
            <person name="Culley D."/>
            <person name="Daum C."/>
            <person name="Ezra D."/>
            <person name="Gonzalez J."/>
            <person name="Henrissat B."/>
            <person name="Kuo A."/>
            <person name="Liang C."/>
            <person name="Lipzen A."/>
            <person name="Lutzoni F."/>
            <person name="Magnuson J."/>
            <person name="Mondo S."/>
            <person name="Nolan M."/>
            <person name="Ohm R."/>
            <person name="Pangilinan J."/>
            <person name="Park H.-J."/>
            <person name="Ramirez L."/>
            <person name="Alfaro M."/>
            <person name="Sun H."/>
            <person name="Tritt A."/>
            <person name="Yoshinaga Y."/>
            <person name="Zwiers L.-H."/>
            <person name="Turgeon B."/>
            <person name="Goodwin S."/>
            <person name="Spatafora J."/>
            <person name="Crous P."/>
            <person name="Grigoriev I."/>
        </authorList>
    </citation>
    <scope>NUCLEOTIDE SEQUENCE</scope>
    <source>
        <strain evidence="2">ATCC 74209</strain>
    </source>
</reference>
<evidence type="ECO:0000313" key="2">
    <source>
        <dbReference type="EMBL" id="KAF2196163.1"/>
    </source>
</evidence>
<feature type="region of interest" description="Disordered" evidence="1">
    <location>
        <begin position="457"/>
        <end position="487"/>
    </location>
</feature>
<dbReference type="AlphaFoldDB" id="A0A9P4MQN5"/>